<dbReference type="AlphaFoldDB" id="A0AAU9SV81"/>
<dbReference type="GO" id="GO:0006508">
    <property type="term" value="P:proteolysis"/>
    <property type="evidence" value="ECO:0007669"/>
    <property type="project" value="UniProtKB-KW"/>
</dbReference>
<evidence type="ECO:0000256" key="2">
    <source>
        <dbReference type="ARBA" id="ARBA00022670"/>
    </source>
</evidence>
<protein>
    <recommendedName>
        <fullName evidence="6">Ubiquitin-like protease family profile domain-containing protein</fullName>
    </recommendedName>
</protein>
<evidence type="ECO:0000256" key="3">
    <source>
        <dbReference type="ARBA" id="ARBA00022801"/>
    </source>
</evidence>
<accession>A0AAU9SV81</accession>
<organism evidence="7 8">
    <name type="scientific">Thlaspi arvense</name>
    <name type="common">Field penny-cress</name>
    <dbReference type="NCBI Taxonomy" id="13288"/>
    <lineage>
        <taxon>Eukaryota</taxon>
        <taxon>Viridiplantae</taxon>
        <taxon>Streptophyta</taxon>
        <taxon>Embryophyta</taxon>
        <taxon>Tracheophyta</taxon>
        <taxon>Spermatophyta</taxon>
        <taxon>Magnoliopsida</taxon>
        <taxon>eudicotyledons</taxon>
        <taxon>Gunneridae</taxon>
        <taxon>Pentapetalae</taxon>
        <taxon>rosids</taxon>
        <taxon>malvids</taxon>
        <taxon>Brassicales</taxon>
        <taxon>Brassicaceae</taxon>
        <taxon>Thlaspideae</taxon>
        <taxon>Thlaspi</taxon>
    </lineage>
</organism>
<sequence length="460" mass="52462">MRVPSETEKAVLGIVEMMKALTEKVENMDNHLPEKVLASMKPAIHAEVNAQLDERLVTVHEKIANLEDAVKNITDRLKAGENVERANSNARCSDEATSKAMSWMVQKKATSQDDFPIQCVVKNAKKVSQKTEKVTENNGLDCKEIQKPEVPHQDIVRQGNSTVKRIISGVTQSVTVYDPFAVVDESLYAKLLDFMQPDDMEPIATWDTNVEFYKVIITPRIHWPNNTYGWLTTSHLCAAMLMFHKRSMRTPSPYYSSWITFLNQWFVNTWVRDYKTFDPKTWIIPDKYRGVFNGTYPVDSVTNKKWITDVDHVFACHFINDNHWIALDIDLVKEKINVYDSIITMVMDDKDILNFCRPFTRMIPAMLNAMIPSRKKSDKQFLAKRLKSIPQNNDPGDCGVYTLKYIECLALGCSFDGLSDRNIQALRHKLAAEILDEVGEPGMSMSISLPDGKLGLRDSE</sequence>
<evidence type="ECO:0000313" key="8">
    <source>
        <dbReference type="Proteomes" id="UP000836841"/>
    </source>
</evidence>
<evidence type="ECO:0000256" key="5">
    <source>
        <dbReference type="SAM" id="Coils"/>
    </source>
</evidence>
<dbReference type="SUPFAM" id="SSF54001">
    <property type="entry name" value="Cysteine proteinases"/>
    <property type="match status" value="1"/>
</dbReference>
<feature type="domain" description="Ubiquitin-like protease family profile" evidence="6">
    <location>
        <begin position="215"/>
        <end position="409"/>
    </location>
</feature>
<name>A0AAU9SV81_THLAR</name>
<dbReference type="Gene3D" id="3.40.395.10">
    <property type="entry name" value="Adenoviral Proteinase, Chain A"/>
    <property type="match status" value="1"/>
</dbReference>
<dbReference type="PANTHER" id="PTHR12606">
    <property type="entry name" value="SENTRIN/SUMO-SPECIFIC PROTEASE"/>
    <property type="match status" value="1"/>
</dbReference>
<gene>
    <name evidence="7" type="ORF">TAV2_LOCUS19138</name>
</gene>
<reference evidence="7 8" key="1">
    <citation type="submission" date="2022-03" db="EMBL/GenBank/DDBJ databases">
        <authorList>
            <person name="Nunn A."/>
            <person name="Chopra R."/>
            <person name="Nunn A."/>
            <person name="Contreras Garrido A."/>
        </authorList>
    </citation>
    <scope>NUCLEOTIDE SEQUENCE [LARGE SCALE GENOMIC DNA]</scope>
</reference>
<keyword evidence="4" id="KW-0788">Thiol protease</keyword>
<keyword evidence="2" id="KW-0645">Protease</keyword>
<evidence type="ECO:0000313" key="7">
    <source>
        <dbReference type="EMBL" id="CAH2071294.1"/>
    </source>
</evidence>
<dbReference type="GO" id="GO:0016929">
    <property type="term" value="F:deSUMOylase activity"/>
    <property type="evidence" value="ECO:0007669"/>
    <property type="project" value="TreeGrafter"/>
</dbReference>
<dbReference type="Pfam" id="PF02902">
    <property type="entry name" value="Peptidase_C48"/>
    <property type="match status" value="1"/>
</dbReference>
<proteinExistence type="inferred from homology"/>
<evidence type="ECO:0000256" key="1">
    <source>
        <dbReference type="ARBA" id="ARBA00005234"/>
    </source>
</evidence>
<dbReference type="PANTHER" id="PTHR12606:SF136">
    <property type="entry name" value="ULP1 PROTEASE FAMILY PROTEIN"/>
    <property type="match status" value="1"/>
</dbReference>
<dbReference type="GO" id="GO:0005634">
    <property type="term" value="C:nucleus"/>
    <property type="evidence" value="ECO:0007669"/>
    <property type="project" value="TreeGrafter"/>
</dbReference>
<evidence type="ECO:0000256" key="4">
    <source>
        <dbReference type="ARBA" id="ARBA00022807"/>
    </source>
</evidence>
<keyword evidence="3" id="KW-0378">Hydrolase</keyword>
<dbReference type="InterPro" id="IPR038765">
    <property type="entry name" value="Papain-like_cys_pep_sf"/>
</dbReference>
<feature type="coiled-coil region" evidence="5">
    <location>
        <begin position="49"/>
        <end position="83"/>
    </location>
</feature>
<keyword evidence="8" id="KW-1185">Reference proteome</keyword>
<comment type="similarity">
    <text evidence="1">Belongs to the peptidase C48 family.</text>
</comment>
<dbReference type="GO" id="GO:0016926">
    <property type="term" value="P:protein desumoylation"/>
    <property type="evidence" value="ECO:0007669"/>
    <property type="project" value="TreeGrafter"/>
</dbReference>
<keyword evidence="5" id="KW-0175">Coiled coil</keyword>
<dbReference type="InterPro" id="IPR003653">
    <property type="entry name" value="Peptidase_C48_C"/>
</dbReference>
<dbReference type="Proteomes" id="UP000836841">
    <property type="component" value="Chromosome 6"/>
</dbReference>
<dbReference type="EMBL" id="OU466862">
    <property type="protein sequence ID" value="CAH2071294.1"/>
    <property type="molecule type" value="Genomic_DNA"/>
</dbReference>
<evidence type="ECO:0000259" key="6">
    <source>
        <dbReference type="PROSITE" id="PS50600"/>
    </source>
</evidence>
<dbReference type="PROSITE" id="PS50600">
    <property type="entry name" value="ULP_PROTEASE"/>
    <property type="match status" value="1"/>
</dbReference>